<evidence type="ECO:0000313" key="2">
    <source>
        <dbReference type="Proteomes" id="UP000240971"/>
    </source>
</evidence>
<dbReference type="AlphaFoldDB" id="A0A2P8HQ28"/>
<gene>
    <name evidence="1" type="ORF">CLV51_1021210</name>
</gene>
<proteinExistence type="predicted"/>
<protein>
    <submittedName>
        <fullName evidence="1">Uncharacterized protein</fullName>
    </submittedName>
</protein>
<dbReference type="EMBL" id="PYAW01000002">
    <property type="protein sequence ID" value="PSL48343.1"/>
    <property type="molecule type" value="Genomic_DNA"/>
</dbReference>
<dbReference type="Proteomes" id="UP000240971">
    <property type="component" value="Unassembled WGS sequence"/>
</dbReference>
<comment type="caution">
    <text evidence="1">The sequence shown here is derived from an EMBL/GenBank/DDBJ whole genome shotgun (WGS) entry which is preliminary data.</text>
</comment>
<sequence>MFTANKCRLIYYMKQGVIMTIKMVSHAIKTKMGLVSKETRPMG</sequence>
<accession>A0A2P8HQ28</accession>
<name>A0A2P8HQ28_CHINA</name>
<reference evidence="1 2" key="1">
    <citation type="submission" date="2018-03" db="EMBL/GenBank/DDBJ databases">
        <title>Genomic Encyclopedia of Archaeal and Bacterial Type Strains, Phase II (KMG-II): from individual species to whole genera.</title>
        <authorList>
            <person name="Goeker M."/>
        </authorList>
    </citation>
    <scope>NUCLEOTIDE SEQUENCE [LARGE SCALE GENOMIC DNA]</scope>
    <source>
        <strain evidence="1 2">DSM 24859</strain>
    </source>
</reference>
<keyword evidence="2" id="KW-1185">Reference proteome</keyword>
<evidence type="ECO:0000313" key="1">
    <source>
        <dbReference type="EMBL" id="PSL48343.1"/>
    </source>
</evidence>
<organism evidence="1 2">
    <name type="scientific">Chitinophaga niastensis</name>
    <dbReference type="NCBI Taxonomy" id="536980"/>
    <lineage>
        <taxon>Bacteria</taxon>
        <taxon>Pseudomonadati</taxon>
        <taxon>Bacteroidota</taxon>
        <taxon>Chitinophagia</taxon>
        <taxon>Chitinophagales</taxon>
        <taxon>Chitinophagaceae</taxon>
        <taxon>Chitinophaga</taxon>
    </lineage>
</organism>